<sequence>MYYRYFERLLQHSFIDSIITIYYYLVKGKTIKISIFI</sequence>
<name>C8PLZ8_9SPIR</name>
<evidence type="ECO:0000313" key="1">
    <source>
        <dbReference type="EMBL" id="EEV21575.1"/>
    </source>
</evidence>
<evidence type="ECO:0000313" key="2">
    <source>
        <dbReference type="Proteomes" id="UP000004509"/>
    </source>
</evidence>
<dbReference type="AlphaFoldDB" id="C8PLZ8"/>
<reference evidence="1 2" key="1">
    <citation type="submission" date="2009-07" db="EMBL/GenBank/DDBJ databases">
        <authorList>
            <person name="Madupu R."/>
            <person name="Sebastian Y."/>
            <person name="Durkin A.S."/>
            <person name="Torralba M."/>
            <person name="Methe B."/>
            <person name="Sutton G.G."/>
            <person name="Strausberg R.L."/>
            <person name="Nelson K.E."/>
        </authorList>
    </citation>
    <scope>NUCLEOTIDE SEQUENCE [LARGE SCALE GENOMIC DNA]</scope>
    <source>
        <strain evidence="1 2">ATCC 35580</strain>
    </source>
</reference>
<dbReference type="Proteomes" id="UP000004509">
    <property type="component" value="Unassembled WGS sequence"/>
</dbReference>
<protein>
    <submittedName>
        <fullName evidence="1">Uncharacterized protein</fullName>
    </submittedName>
</protein>
<dbReference type="EMBL" id="ACYH01000005">
    <property type="protein sequence ID" value="EEV21575.1"/>
    <property type="molecule type" value="Genomic_DNA"/>
</dbReference>
<gene>
    <name evidence="1" type="ORF">TREVI0001_2300</name>
</gene>
<proteinExistence type="predicted"/>
<accession>C8PLZ8</accession>
<comment type="caution">
    <text evidence="1">The sequence shown here is derived from an EMBL/GenBank/DDBJ whole genome shotgun (WGS) entry which is preliminary data.</text>
</comment>
<organism evidence="1 2">
    <name type="scientific">Treponema vincentii ATCC 35580</name>
    <dbReference type="NCBI Taxonomy" id="596324"/>
    <lineage>
        <taxon>Bacteria</taxon>
        <taxon>Pseudomonadati</taxon>
        <taxon>Spirochaetota</taxon>
        <taxon>Spirochaetia</taxon>
        <taxon>Spirochaetales</taxon>
        <taxon>Treponemataceae</taxon>
        <taxon>Treponema</taxon>
    </lineage>
</organism>